<organism evidence="1 2">
    <name type="scientific">Paenibacillus puldeungensis</name>
    <dbReference type="NCBI Taxonomy" id="696536"/>
    <lineage>
        <taxon>Bacteria</taxon>
        <taxon>Bacillati</taxon>
        <taxon>Bacillota</taxon>
        <taxon>Bacilli</taxon>
        <taxon>Bacillales</taxon>
        <taxon>Paenibacillaceae</taxon>
        <taxon>Paenibacillus</taxon>
    </lineage>
</organism>
<protein>
    <submittedName>
        <fullName evidence="1">Uncharacterized protein</fullName>
    </submittedName>
</protein>
<sequence length="92" mass="10256">MLGEVGNLASIEEIGENYGLIRATLPLVQKIGVIYGPIFSILAKKQPLLRVSLPIGPQNSPIKVKIFEILKIRPFFTLIYSIHKPQCSETPR</sequence>
<proteinExistence type="predicted"/>
<evidence type="ECO:0000313" key="1">
    <source>
        <dbReference type="EMBL" id="MFD1175559.1"/>
    </source>
</evidence>
<dbReference type="RefSeq" id="WP_379317019.1">
    <property type="nucleotide sequence ID" value="NZ_JBHTLM010000002.1"/>
</dbReference>
<gene>
    <name evidence="1" type="ORF">ACFQ3W_04480</name>
</gene>
<comment type="caution">
    <text evidence="1">The sequence shown here is derived from an EMBL/GenBank/DDBJ whole genome shotgun (WGS) entry which is preliminary data.</text>
</comment>
<dbReference type="EMBL" id="JBHTLM010000002">
    <property type="protein sequence ID" value="MFD1175559.1"/>
    <property type="molecule type" value="Genomic_DNA"/>
</dbReference>
<evidence type="ECO:0000313" key="2">
    <source>
        <dbReference type="Proteomes" id="UP001597262"/>
    </source>
</evidence>
<accession>A0ABW3RTZ0</accession>
<dbReference type="Proteomes" id="UP001597262">
    <property type="component" value="Unassembled WGS sequence"/>
</dbReference>
<reference evidence="2" key="1">
    <citation type="journal article" date="2019" name="Int. J. Syst. Evol. Microbiol.">
        <title>The Global Catalogue of Microorganisms (GCM) 10K type strain sequencing project: providing services to taxonomists for standard genome sequencing and annotation.</title>
        <authorList>
            <consortium name="The Broad Institute Genomics Platform"/>
            <consortium name="The Broad Institute Genome Sequencing Center for Infectious Disease"/>
            <person name="Wu L."/>
            <person name="Ma J."/>
        </authorList>
    </citation>
    <scope>NUCLEOTIDE SEQUENCE [LARGE SCALE GENOMIC DNA]</scope>
    <source>
        <strain evidence="2">CCUG 59189</strain>
    </source>
</reference>
<name>A0ABW3RTZ0_9BACL</name>
<keyword evidence="2" id="KW-1185">Reference proteome</keyword>